<protein>
    <recommendedName>
        <fullName evidence="5">Cation/H+ exchanger domain-containing protein</fullName>
    </recommendedName>
</protein>
<evidence type="ECO:0008006" key="5">
    <source>
        <dbReference type="Google" id="ProtNLM"/>
    </source>
</evidence>
<name>A0ABW9HT64_9ACTN</name>
<feature type="transmembrane region" description="Helical" evidence="2">
    <location>
        <begin position="58"/>
        <end position="82"/>
    </location>
</feature>
<keyword evidence="2" id="KW-0472">Membrane</keyword>
<keyword evidence="2" id="KW-1133">Transmembrane helix</keyword>
<evidence type="ECO:0000256" key="2">
    <source>
        <dbReference type="SAM" id="Phobius"/>
    </source>
</evidence>
<feature type="region of interest" description="Disordered" evidence="1">
    <location>
        <begin position="334"/>
        <end position="365"/>
    </location>
</feature>
<keyword evidence="2" id="KW-0812">Transmembrane</keyword>
<evidence type="ECO:0000256" key="1">
    <source>
        <dbReference type="SAM" id="MobiDB-lite"/>
    </source>
</evidence>
<feature type="transmembrane region" description="Helical" evidence="2">
    <location>
        <begin position="88"/>
        <end position="107"/>
    </location>
</feature>
<dbReference type="Proteomes" id="UP001631957">
    <property type="component" value="Unassembled WGS sequence"/>
</dbReference>
<feature type="transmembrane region" description="Helical" evidence="2">
    <location>
        <begin position="156"/>
        <end position="177"/>
    </location>
</feature>
<keyword evidence="4" id="KW-1185">Reference proteome</keyword>
<feature type="transmembrane region" description="Helical" evidence="2">
    <location>
        <begin position="236"/>
        <end position="269"/>
    </location>
</feature>
<dbReference type="EMBL" id="JBJVNI010000011">
    <property type="protein sequence ID" value="MFM9611275.1"/>
    <property type="molecule type" value="Genomic_DNA"/>
</dbReference>
<reference evidence="3 4" key="1">
    <citation type="submission" date="2024-12" db="EMBL/GenBank/DDBJ databases">
        <title>Forecasting of Potato common scab and diversities of Pathogenic streptomyces spp. in china.</title>
        <authorList>
            <person name="Handique U."/>
            <person name="Wu J."/>
        </authorList>
    </citation>
    <scope>NUCLEOTIDE SEQUENCE [LARGE SCALE GENOMIC DNA]</scope>
    <source>
        <strain evidence="3 4">ZRIMU1530</strain>
    </source>
</reference>
<proteinExistence type="predicted"/>
<dbReference type="RefSeq" id="WP_109364069.1">
    <property type="nucleotide sequence ID" value="NZ_JBJVNI010000011.1"/>
</dbReference>
<feature type="compositionally biased region" description="Basic residues" evidence="1">
    <location>
        <begin position="340"/>
        <end position="352"/>
    </location>
</feature>
<accession>A0ABW9HT64</accession>
<comment type="caution">
    <text evidence="3">The sequence shown here is derived from an EMBL/GenBank/DDBJ whole genome shotgun (WGS) entry which is preliminary data.</text>
</comment>
<feature type="transmembrane region" description="Helical" evidence="2">
    <location>
        <begin position="119"/>
        <end position="144"/>
    </location>
</feature>
<evidence type="ECO:0000313" key="4">
    <source>
        <dbReference type="Proteomes" id="UP001631957"/>
    </source>
</evidence>
<feature type="transmembrane region" description="Helical" evidence="2">
    <location>
        <begin position="189"/>
        <end position="216"/>
    </location>
</feature>
<organism evidence="3 4">
    <name type="scientific">Streptomyces niveiscabiei</name>
    <dbReference type="NCBI Taxonomy" id="164115"/>
    <lineage>
        <taxon>Bacteria</taxon>
        <taxon>Bacillati</taxon>
        <taxon>Actinomycetota</taxon>
        <taxon>Actinomycetes</taxon>
        <taxon>Kitasatosporales</taxon>
        <taxon>Streptomycetaceae</taxon>
        <taxon>Streptomyces</taxon>
    </lineage>
</organism>
<gene>
    <name evidence="3" type="ORF">ACKI18_21500</name>
</gene>
<sequence length="365" mass="37324">MRQLGLLLALLAAGWAVGSGTGEVGGSGAFLFATMLLLAVGLYGSTSDISLREAREHLGLIGLAVTVGVVAKAALIAGVLWLALDDPAYLVLAVTVAQVDPLSVAALRDSSRMSPRAKTILAVWASFDDPVTVLLTAFTVPLVADGEGIGGSAGGYAAQLGWSAVLVAVAGGLWFLVRRWRGRLADVAGAVLVAGMLVLAASYTLMLGIAVVGLFFRPEFLGRWVPHVTKAAYAVAAFLLGMLLVGGVGLGYGVVLGAAAFAAHAVVAAVLTRRLPRTDRVLLSLGQQNGVTAIVLALSLEPAFPRAPGIVAPAIVTVNLLHFLANSAVGRTGKGDGPVLRRKRGPGRRIRRPTAGSAAPAGRGR</sequence>
<evidence type="ECO:0000313" key="3">
    <source>
        <dbReference type="EMBL" id="MFM9611275.1"/>
    </source>
</evidence>
<feature type="transmembrane region" description="Helical" evidence="2">
    <location>
        <begin position="28"/>
        <end position="46"/>
    </location>
</feature>